<dbReference type="AlphaFoldDB" id="A0AAD5UZA1"/>
<protein>
    <submittedName>
        <fullName evidence="2">Uncharacterized protein</fullName>
    </submittedName>
</protein>
<comment type="caution">
    <text evidence="2">The sequence shown here is derived from an EMBL/GenBank/DDBJ whole genome shotgun (WGS) entry which is preliminary data.</text>
</comment>
<dbReference type="EMBL" id="JANAWD010000308">
    <property type="protein sequence ID" value="KAJ3481709.1"/>
    <property type="molecule type" value="Genomic_DNA"/>
</dbReference>
<feature type="region of interest" description="Disordered" evidence="1">
    <location>
        <begin position="387"/>
        <end position="412"/>
    </location>
</feature>
<proteinExistence type="predicted"/>
<gene>
    <name evidence="2" type="ORF">NLI96_g7478</name>
</gene>
<keyword evidence="3" id="KW-1185">Reference proteome</keyword>
<evidence type="ECO:0000313" key="2">
    <source>
        <dbReference type="EMBL" id="KAJ3481709.1"/>
    </source>
</evidence>
<evidence type="ECO:0000256" key="1">
    <source>
        <dbReference type="SAM" id="MobiDB-lite"/>
    </source>
</evidence>
<sequence>MSVEHFNRSTSQAPGLPVEVQLHIVALSYSMNVYDEVVDGSFTSRVLAEIRERLNCLLAWALVCRAWTSDCQERLFAFAHVNNSTKLDRLRHTLRQPSSSHFADSIQRLWVTYPHPFYKIGEALLRIVSMRLPNLVQIDIVADRLSGGILFPLHPSLLALASQLQNIRRLRLSGFHFKHLAELRRFVSVFRGLESLFLDEIAFGKDERGDLRALHQTTGVVLRSVNFLPIFPGLDKRAKLSYLWIAPLSNSGFAQRGLSEKTQESHTRPVVSLSIAELSCNILRTKLFINIYPQSWEWVFHSRDEWTLQYGRYYPANISIRFIKTQLQPADSRGARIHRTPYFDLDHVKEIMDNSTARLITKLSREISGLRIGVKGVQVQLQDLVKARSETEDEGEADDEADKEDTSVDTHYSTAEDQKFTTSALTRAHHVNSSNLFLT</sequence>
<name>A0AAD5UZA1_9APHY</name>
<reference evidence="2" key="1">
    <citation type="submission" date="2022-07" db="EMBL/GenBank/DDBJ databases">
        <title>Genome Sequence of Physisporinus lineatus.</title>
        <authorList>
            <person name="Buettner E."/>
        </authorList>
    </citation>
    <scope>NUCLEOTIDE SEQUENCE</scope>
    <source>
        <strain evidence="2">VT162</strain>
    </source>
</reference>
<evidence type="ECO:0000313" key="3">
    <source>
        <dbReference type="Proteomes" id="UP001212997"/>
    </source>
</evidence>
<organism evidence="2 3">
    <name type="scientific">Meripilus lineatus</name>
    <dbReference type="NCBI Taxonomy" id="2056292"/>
    <lineage>
        <taxon>Eukaryota</taxon>
        <taxon>Fungi</taxon>
        <taxon>Dikarya</taxon>
        <taxon>Basidiomycota</taxon>
        <taxon>Agaricomycotina</taxon>
        <taxon>Agaricomycetes</taxon>
        <taxon>Polyporales</taxon>
        <taxon>Meripilaceae</taxon>
        <taxon>Meripilus</taxon>
    </lineage>
</organism>
<feature type="compositionally biased region" description="Acidic residues" evidence="1">
    <location>
        <begin position="391"/>
        <end position="403"/>
    </location>
</feature>
<dbReference type="Proteomes" id="UP001212997">
    <property type="component" value="Unassembled WGS sequence"/>
</dbReference>
<accession>A0AAD5UZA1</accession>